<accession>A0A6J4L8P3</accession>
<reference evidence="2" key="1">
    <citation type="submission" date="2020-02" db="EMBL/GenBank/DDBJ databases">
        <authorList>
            <person name="Meier V. D."/>
        </authorList>
    </citation>
    <scope>NUCLEOTIDE SEQUENCE</scope>
    <source>
        <strain evidence="2">AVDCRST_MAG71</strain>
    </source>
</reference>
<evidence type="ECO:0000256" key="1">
    <source>
        <dbReference type="SAM" id="MobiDB-lite"/>
    </source>
</evidence>
<feature type="compositionally biased region" description="Basic residues" evidence="1">
    <location>
        <begin position="107"/>
        <end position="120"/>
    </location>
</feature>
<organism evidence="2">
    <name type="scientific">uncultured Lysobacter sp</name>
    <dbReference type="NCBI Taxonomy" id="271060"/>
    <lineage>
        <taxon>Bacteria</taxon>
        <taxon>Pseudomonadati</taxon>
        <taxon>Pseudomonadota</taxon>
        <taxon>Gammaproteobacteria</taxon>
        <taxon>Lysobacterales</taxon>
        <taxon>Lysobacteraceae</taxon>
        <taxon>Lysobacter</taxon>
        <taxon>environmental samples</taxon>
    </lineage>
</organism>
<feature type="compositionally biased region" description="Low complexity" evidence="1">
    <location>
        <begin position="162"/>
        <end position="171"/>
    </location>
</feature>
<feature type="region of interest" description="Disordered" evidence="1">
    <location>
        <begin position="42"/>
        <end position="171"/>
    </location>
</feature>
<feature type="non-terminal residue" evidence="2">
    <location>
        <position position="1"/>
    </location>
</feature>
<name>A0A6J4L8P3_9GAMM</name>
<dbReference type="EMBL" id="CADCUA010000355">
    <property type="protein sequence ID" value="CAA9324277.1"/>
    <property type="molecule type" value="Genomic_DNA"/>
</dbReference>
<feature type="compositionally biased region" description="Basic and acidic residues" evidence="1">
    <location>
        <begin position="67"/>
        <end position="79"/>
    </location>
</feature>
<sequence length="171" mass="19313">ELLPFRARCRAVARLSLQCRRADECTRTGRCARTCRRAARPDRTESRARASRAQGRVPGLRWRSRPHRADGRLHGDHARRPAHAPVLREHRPAAREAPARRAVLRDPRRRLHLYRPRHAVLARGPADRPRRLQRAGGGPAGRDEPPRRAVPVAEQAARDPCADAPADDQPL</sequence>
<gene>
    <name evidence="2" type="ORF">AVDCRST_MAG71-1436</name>
</gene>
<proteinExistence type="predicted"/>
<dbReference type="AlphaFoldDB" id="A0A6J4L8P3"/>
<protein>
    <submittedName>
        <fullName evidence="2">Cyanoglobin Hemoglobin-like protein HbN</fullName>
    </submittedName>
</protein>
<evidence type="ECO:0000313" key="2">
    <source>
        <dbReference type="EMBL" id="CAA9324277.1"/>
    </source>
</evidence>
<feature type="non-terminal residue" evidence="2">
    <location>
        <position position="171"/>
    </location>
</feature>
<feature type="compositionally biased region" description="Basic and acidic residues" evidence="1">
    <location>
        <begin position="86"/>
        <end position="106"/>
    </location>
</feature>